<comment type="caution">
    <text evidence="2">The sequence shown here is derived from an EMBL/GenBank/DDBJ whole genome shotgun (WGS) entry which is preliminary data.</text>
</comment>
<proteinExistence type="predicted"/>
<evidence type="ECO:0000313" key="3">
    <source>
        <dbReference type="Proteomes" id="UP000627781"/>
    </source>
</evidence>
<sequence>MGRKVKASPEIKIKVVKEYLAGEKSVKQIACELQVNCHSVEDWIRKYKSFGSEALITKNKNTCYPPKLKLKP</sequence>
<name>A0ABR8PRK0_9CLOT</name>
<protein>
    <submittedName>
        <fullName evidence="2">Helix-turn-helix domain-containing protein</fullName>
    </submittedName>
</protein>
<organism evidence="2 3">
    <name type="scientific">Clostridium cibarium</name>
    <dbReference type="NCBI Taxonomy" id="2762247"/>
    <lineage>
        <taxon>Bacteria</taxon>
        <taxon>Bacillati</taxon>
        <taxon>Bacillota</taxon>
        <taxon>Clostridia</taxon>
        <taxon>Eubacteriales</taxon>
        <taxon>Clostridiaceae</taxon>
        <taxon>Clostridium</taxon>
    </lineage>
</organism>
<dbReference type="SUPFAM" id="SSF48295">
    <property type="entry name" value="TrpR-like"/>
    <property type="match status" value="1"/>
</dbReference>
<keyword evidence="3" id="KW-1185">Reference proteome</keyword>
<dbReference type="InterPro" id="IPR055247">
    <property type="entry name" value="InsJ-like_HTH"/>
</dbReference>
<feature type="domain" description="Insertion element IS150 protein InsJ-like helix-turn-helix" evidence="1">
    <location>
        <begin position="12"/>
        <end position="58"/>
    </location>
</feature>
<evidence type="ECO:0000259" key="1">
    <source>
        <dbReference type="Pfam" id="PF13518"/>
    </source>
</evidence>
<reference evidence="2 3" key="1">
    <citation type="submission" date="2020-08" db="EMBL/GenBank/DDBJ databases">
        <title>A Genomic Blueprint of the Chicken Gut Microbiome.</title>
        <authorList>
            <person name="Gilroy R."/>
            <person name="Ravi A."/>
            <person name="Getino M."/>
            <person name="Pursley I."/>
            <person name="Horton D.L."/>
            <person name="Alikhan N.-F."/>
            <person name="Baker D."/>
            <person name="Gharbi K."/>
            <person name="Hall N."/>
            <person name="Watson M."/>
            <person name="Adriaenssens E.M."/>
            <person name="Foster-Nyarko E."/>
            <person name="Jarju S."/>
            <person name="Secka A."/>
            <person name="Antonio M."/>
            <person name="Oren A."/>
            <person name="Chaudhuri R."/>
            <person name="La Ragione R.M."/>
            <person name="Hildebrand F."/>
            <person name="Pallen M.J."/>
        </authorList>
    </citation>
    <scope>NUCLEOTIDE SEQUENCE [LARGE SCALE GENOMIC DNA]</scope>
    <source>
        <strain evidence="2 3">Sa3CVN1</strain>
    </source>
</reference>
<dbReference type="InterPro" id="IPR010921">
    <property type="entry name" value="Trp_repressor/repl_initiator"/>
</dbReference>
<dbReference type="Gene3D" id="1.10.10.10">
    <property type="entry name" value="Winged helix-like DNA-binding domain superfamily/Winged helix DNA-binding domain"/>
    <property type="match status" value="1"/>
</dbReference>
<gene>
    <name evidence="2" type="ORF">H9661_05030</name>
</gene>
<dbReference type="InterPro" id="IPR036388">
    <property type="entry name" value="WH-like_DNA-bd_sf"/>
</dbReference>
<dbReference type="Pfam" id="PF13518">
    <property type="entry name" value="HTH_28"/>
    <property type="match status" value="1"/>
</dbReference>
<dbReference type="Proteomes" id="UP000627781">
    <property type="component" value="Unassembled WGS sequence"/>
</dbReference>
<evidence type="ECO:0000313" key="2">
    <source>
        <dbReference type="EMBL" id="MBD7910719.1"/>
    </source>
</evidence>
<dbReference type="EMBL" id="JACSRA010000006">
    <property type="protein sequence ID" value="MBD7910719.1"/>
    <property type="molecule type" value="Genomic_DNA"/>
</dbReference>
<dbReference type="RefSeq" id="WP_191767857.1">
    <property type="nucleotide sequence ID" value="NZ_JACSRA010000006.1"/>
</dbReference>
<accession>A0ABR8PRK0</accession>